<feature type="compositionally biased region" description="Low complexity" evidence="1">
    <location>
        <begin position="173"/>
        <end position="188"/>
    </location>
</feature>
<feature type="domain" description="Agenet" evidence="2">
    <location>
        <begin position="26"/>
        <end position="84"/>
    </location>
</feature>
<dbReference type="Proteomes" id="UP000585474">
    <property type="component" value="Unassembled WGS sequence"/>
</dbReference>
<sequence length="214" mass="23625">MPDKLGMRCPGRQTIRPALPRDQVDLAFEIGTPVDAWWSDGWWEGVVTGNVNFSVENLQVYIPSENLLLNTSRKNLRVSRDWMGDHWVDIEVNHDILSAISALVSSDTRVSISSSTIVKEPQSYDVPMSCHEVPTTTKLDKVEEEKLEPVVEHGDDSNHVNGSPGRNSLAYAGNDNDNVEGNNDVGSVGDDGHKLEECETDGQKCEPELLEVVA</sequence>
<accession>A0A7J0G3G9</accession>
<evidence type="ECO:0000313" key="4">
    <source>
        <dbReference type="Proteomes" id="UP000585474"/>
    </source>
</evidence>
<name>A0A7J0G3G9_9ERIC</name>
<dbReference type="SMART" id="SM00743">
    <property type="entry name" value="Agenet"/>
    <property type="match status" value="1"/>
</dbReference>
<organism evidence="3 4">
    <name type="scientific">Actinidia rufa</name>
    <dbReference type="NCBI Taxonomy" id="165716"/>
    <lineage>
        <taxon>Eukaryota</taxon>
        <taxon>Viridiplantae</taxon>
        <taxon>Streptophyta</taxon>
        <taxon>Embryophyta</taxon>
        <taxon>Tracheophyta</taxon>
        <taxon>Spermatophyta</taxon>
        <taxon>Magnoliopsida</taxon>
        <taxon>eudicotyledons</taxon>
        <taxon>Gunneridae</taxon>
        <taxon>Pentapetalae</taxon>
        <taxon>asterids</taxon>
        <taxon>Ericales</taxon>
        <taxon>Actinidiaceae</taxon>
        <taxon>Actinidia</taxon>
    </lineage>
</organism>
<evidence type="ECO:0000256" key="1">
    <source>
        <dbReference type="SAM" id="MobiDB-lite"/>
    </source>
</evidence>
<keyword evidence="4" id="KW-1185">Reference proteome</keyword>
<evidence type="ECO:0000259" key="2">
    <source>
        <dbReference type="SMART" id="SM00743"/>
    </source>
</evidence>
<comment type="caution">
    <text evidence="3">The sequence shown here is derived from an EMBL/GenBank/DDBJ whole genome shotgun (WGS) entry which is preliminary data.</text>
</comment>
<dbReference type="InterPro" id="IPR014002">
    <property type="entry name" value="Agenet_dom_plant"/>
</dbReference>
<feature type="compositionally biased region" description="Basic and acidic residues" evidence="1">
    <location>
        <begin position="149"/>
        <end position="158"/>
    </location>
</feature>
<feature type="compositionally biased region" description="Basic and acidic residues" evidence="1">
    <location>
        <begin position="190"/>
        <end position="207"/>
    </location>
</feature>
<feature type="region of interest" description="Disordered" evidence="1">
    <location>
        <begin position="149"/>
        <end position="214"/>
    </location>
</feature>
<dbReference type="PANTHER" id="PTHR31917:SF101">
    <property type="entry name" value="OS07G0607300 PROTEIN"/>
    <property type="match status" value="1"/>
</dbReference>
<proteinExistence type="predicted"/>
<dbReference type="AlphaFoldDB" id="A0A7J0G3G9"/>
<gene>
    <name evidence="3" type="ORF">Acr_17g0009070</name>
</gene>
<evidence type="ECO:0000313" key="3">
    <source>
        <dbReference type="EMBL" id="GFZ05335.1"/>
    </source>
</evidence>
<dbReference type="EMBL" id="BJWL01000017">
    <property type="protein sequence ID" value="GFZ05335.1"/>
    <property type="molecule type" value="Genomic_DNA"/>
</dbReference>
<dbReference type="OrthoDB" id="1883212at2759"/>
<protein>
    <recommendedName>
        <fullName evidence="2">Agenet domain-containing protein</fullName>
    </recommendedName>
</protein>
<dbReference type="PANTHER" id="PTHR31917">
    <property type="entry name" value="AGENET DOMAIN-CONTAINING PROTEIN-RELATED"/>
    <property type="match status" value="1"/>
</dbReference>
<reference evidence="3 4" key="1">
    <citation type="submission" date="2019-07" db="EMBL/GenBank/DDBJ databases">
        <title>De Novo Assembly of kiwifruit Actinidia rufa.</title>
        <authorList>
            <person name="Sugita-Konishi S."/>
            <person name="Sato K."/>
            <person name="Mori E."/>
            <person name="Abe Y."/>
            <person name="Kisaki G."/>
            <person name="Hamano K."/>
            <person name="Suezawa K."/>
            <person name="Otani M."/>
            <person name="Fukuda T."/>
            <person name="Manabe T."/>
            <person name="Gomi K."/>
            <person name="Tabuchi M."/>
            <person name="Akimitsu K."/>
            <person name="Kataoka I."/>
        </authorList>
    </citation>
    <scope>NUCLEOTIDE SEQUENCE [LARGE SCALE GENOMIC DNA]</scope>
    <source>
        <strain evidence="4">cv. Fuchu</strain>
    </source>
</reference>